<dbReference type="AlphaFoldDB" id="A0A519B9H3"/>
<dbReference type="InterPro" id="IPR005822">
    <property type="entry name" value="Ribosomal_uL13"/>
</dbReference>
<name>A0A519B9H3_9DELT</name>
<dbReference type="PANTHER" id="PTHR11545">
    <property type="entry name" value="RIBOSOMAL PROTEIN L13"/>
    <property type="match status" value="1"/>
</dbReference>
<dbReference type="InterPro" id="IPR036899">
    <property type="entry name" value="Ribosomal_uL13_sf"/>
</dbReference>
<dbReference type="HAMAP" id="MF_01366">
    <property type="entry name" value="Ribosomal_uL13"/>
    <property type="match status" value="1"/>
</dbReference>
<evidence type="ECO:0000313" key="5">
    <source>
        <dbReference type="EMBL" id="RZD13846.1"/>
    </source>
</evidence>
<reference evidence="5 6" key="1">
    <citation type="submission" date="2019-01" db="EMBL/GenBank/DDBJ databases">
        <title>Insights into ecological role of a new deltaproteobacterial order Candidatus Sinidesulfobacterales (Sva0485) by metagenomics and metatranscriptomics.</title>
        <authorList>
            <person name="Tan S."/>
            <person name="Liu J."/>
            <person name="Fang Y."/>
            <person name="Hedlund B.P."/>
            <person name="Lian Z.H."/>
            <person name="Huang L.Y."/>
            <person name="Li J.T."/>
            <person name="Huang L.N."/>
            <person name="Li W.J."/>
            <person name="Jiang H.C."/>
            <person name="Dong H.L."/>
            <person name="Shu W.S."/>
        </authorList>
    </citation>
    <scope>NUCLEOTIDE SEQUENCE [LARGE SCALE GENOMIC DNA]</scope>
    <source>
        <strain evidence="5">AP3</strain>
    </source>
</reference>
<dbReference type="GO" id="GO:0017148">
    <property type="term" value="P:negative regulation of translation"/>
    <property type="evidence" value="ECO:0007669"/>
    <property type="project" value="TreeGrafter"/>
</dbReference>
<dbReference type="Pfam" id="PF00572">
    <property type="entry name" value="Ribosomal_L13"/>
    <property type="match status" value="1"/>
</dbReference>
<evidence type="ECO:0000256" key="3">
    <source>
        <dbReference type="ARBA" id="ARBA00023274"/>
    </source>
</evidence>
<protein>
    <recommendedName>
        <fullName evidence="4">Large ribosomal subunit protein uL13</fullName>
    </recommendedName>
</protein>
<gene>
    <name evidence="4" type="primary">rplM</name>
    <name evidence="5" type="ORF">EVJ47_08675</name>
</gene>
<dbReference type="GO" id="GO:0022625">
    <property type="term" value="C:cytosolic large ribosomal subunit"/>
    <property type="evidence" value="ECO:0007669"/>
    <property type="project" value="TreeGrafter"/>
</dbReference>
<proteinExistence type="inferred from homology"/>
<evidence type="ECO:0000256" key="4">
    <source>
        <dbReference type="HAMAP-Rule" id="MF_01366"/>
    </source>
</evidence>
<evidence type="ECO:0000256" key="1">
    <source>
        <dbReference type="ARBA" id="ARBA00006227"/>
    </source>
</evidence>
<evidence type="ECO:0000313" key="6">
    <source>
        <dbReference type="Proteomes" id="UP000320813"/>
    </source>
</evidence>
<keyword evidence="2 4" id="KW-0689">Ribosomal protein</keyword>
<dbReference type="InterPro" id="IPR005823">
    <property type="entry name" value="Ribosomal_uL13_bac-type"/>
</dbReference>
<dbReference type="GO" id="GO:0003729">
    <property type="term" value="F:mRNA binding"/>
    <property type="evidence" value="ECO:0007669"/>
    <property type="project" value="TreeGrafter"/>
</dbReference>
<dbReference type="PIRSF" id="PIRSF002181">
    <property type="entry name" value="Ribosomal_L13"/>
    <property type="match status" value="1"/>
</dbReference>
<accession>A0A519B9H3</accession>
<keyword evidence="3 4" id="KW-0687">Ribonucleoprotein</keyword>
<dbReference type="PANTHER" id="PTHR11545:SF2">
    <property type="entry name" value="LARGE RIBOSOMAL SUBUNIT PROTEIN UL13M"/>
    <property type="match status" value="1"/>
</dbReference>
<dbReference type="Proteomes" id="UP000320813">
    <property type="component" value="Unassembled WGS sequence"/>
</dbReference>
<dbReference type="GO" id="GO:0006412">
    <property type="term" value="P:translation"/>
    <property type="evidence" value="ECO:0007669"/>
    <property type="project" value="UniProtKB-UniRule"/>
</dbReference>
<comment type="caution">
    <text evidence="5">The sequence shown here is derived from an EMBL/GenBank/DDBJ whole genome shotgun (WGS) entry which is preliminary data.</text>
</comment>
<dbReference type="EMBL" id="SGBD01000006">
    <property type="protein sequence ID" value="RZD13846.1"/>
    <property type="molecule type" value="Genomic_DNA"/>
</dbReference>
<organism evidence="5 6">
    <name type="scientific">Candidatus Acidulodesulfobacterium ferriphilum</name>
    <dbReference type="NCBI Taxonomy" id="2597223"/>
    <lineage>
        <taxon>Bacteria</taxon>
        <taxon>Deltaproteobacteria</taxon>
        <taxon>Candidatus Acidulodesulfobacterales</taxon>
        <taxon>Candidatus Acidulodesulfobacterium</taxon>
    </lineage>
</organism>
<sequence length="135" mass="15014">MAESKWILIDAKGVSLGRVAGFAANKLMGKDKPDWTPYADNGDFVIVINSAKAKLTGKKTTDKEYHFHSGYPGGLKSYNYKDMVKKDPAYPILQAVKGMLPKNRLSDALLKKIKVYPDENHPHTAQQPVKIEIAK</sequence>
<dbReference type="NCBIfam" id="TIGR01066">
    <property type="entry name" value="rplM_bact"/>
    <property type="match status" value="1"/>
</dbReference>
<comment type="similarity">
    <text evidence="1 4">Belongs to the universal ribosomal protein uL13 family.</text>
</comment>
<dbReference type="SUPFAM" id="SSF52161">
    <property type="entry name" value="Ribosomal protein L13"/>
    <property type="match status" value="1"/>
</dbReference>
<evidence type="ECO:0000256" key="2">
    <source>
        <dbReference type="ARBA" id="ARBA00022980"/>
    </source>
</evidence>
<comment type="subunit">
    <text evidence="4">Part of the 50S ribosomal subunit.</text>
</comment>
<dbReference type="GO" id="GO:0003735">
    <property type="term" value="F:structural constituent of ribosome"/>
    <property type="evidence" value="ECO:0007669"/>
    <property type="project" value="InterPro"/>
</dbReference>
<dbReference type="Gene3D" id="3.90.1180.10">
    <property type="entry name" value="Ribosomal protein L13"/>
    <property type="match status" value="1"/>
</dbReference>
<comment type="function">
    <text evidence="4">This protein is one of the early assembly proteins of the 50S ribosomal subunit, although it is not seen to bind rRNA by itself. It is important during the early stages of 50S assembly.</text>
</comment>
<dbReference type="CDD" id="cd00392">
    <property type="entry name" value="Ribosomal_L13"/>
    <property type="match status" value="1"/>
</dbReference>